<comment type="caution">
    <text evidence="1">The sequence shown here is derived from an EMBL/GenBank/DDBJ whole genome shotgun (WGS) entry which is preliminary data.</text>
</comment>
<evidence type="ECO:0000313" key="1">
    <source>
        <dbReference type="EMBL" id="TRU81615.1"/>
    </source>
</evidence>
<evidence type="ECO:0000313" key="2">
    <source>
        <dbReference type="Proteomes" id="UP000319191"/>
    </source>
</evidence>
<dbReference type="Proteomes" id="UP000319191">
    <property type="component" value="Unassembled WGS sequence"/>
</dbReference>
<dbReference type="AlphaFoldDB" id="A0A552IDT1"/>
<gene>
    <name evidence="1" type="ORF">EWV54_23580</name>
</gene>
<protein>
    <submittedName>
        <fullName evidence="1">Uncharacterized protein</fullName>
    </submittedName>
</protein>
<accession>A0A552IDT1</accession>
<dbReference type="EMBL" id="SFAV01000329">
    <property type="protein sequence ID" value="TRU81615.1"/>
    <property type="molecule type" value="Genomic_DNA"/>
</dbReference>
<reference evidence="1 2" key="1">
    <citation type="submission" date="2019-01" db="EMBL/GenBank/DDBJ databases">
        <title>Coherence of Microcystis species and biogeography revealed through population genomics.</title>
        <authorList>
            <person name="Perez-Carrascal O.M."/>
            <person name="Terrat Y."/>
            <person name="Giani A."/>
            <person name="Fortin N."/>
            <person name="Tromas N."/>
            <person name="Shapiro B.J."/>
        </authorList>
    </citation>
    <scope>NUCLEOTIDE SEQUENCE [LARGE SCALE GENOMIC DNA]</scope>
    <source>
        <strain evidence="1">Mn_MB_F_20050700_S1D</strain>
    </source>
</reference>
<sequence length="98" mass="11000">MSKIKRKVRPSDEELRLLLWSSLAIAQDCLDSSKDCVEQLTEKAIADSAKLKTLDDRIALIDKRLGVLTDYLILTLFEGGSGKLLLLPLNGKRLWIFA</sequence>
<name>A0A552IDT1_9CHRO</name>
<organism evidence="1 2">
    <name type="scientific">Microcystis novacekii Mn_MB_F_20050700_S1D</name>
    <dbReference type="NCBI Taxonomy" id="2486266"/>
    <lineage>
        <taxon>Bacteria</taxon>
        <taxon>Bacillati</taxon>
        <taxon>Cyanobacteriota</taxon>
        <taxon>Cyanophyceae</taxon>
        <taxon>Oscillatoriophycideae</taxon>
        <taxon>Chroococcales</taxon>
        <taxon>Microcystaceae</taxon>
        <taxon>Microcystis</taxon>
    </lineage>
</organism>
<proteinExistence type="predicted"/>